<sequence length="99" mass="11360">HNEIGSCDNCSCVANFKTKKDVSIKKTINAFNHRIDAKRTLREIKLICHMDHDNIIEIKDIIPLLEKEKLNVVCSAYELIDISLHQIIRSSESLTDDHC</sequence>
<keyword evidence="4" id="KW-1185">Reference proteome</keyword>
<dbReference type="AlphaFoldDB" id="A0A7J9L1C8"/>
<dbReference type="GO" id="GO:0005524">
    <property type="term" value="F:ATP binding"/>
    <property type="evidence" value="ECO:0007669"/>
    <property type="project" value="UniProtKB-KW"/>
</dbReference>
<dbReference type="PANTHER" id="PTHR24055">
    <property type="entry name" value="MITOGEN-ACTIVATED PROTEIN KINASE"/>
    <property type="match status" value="1"/>
</dbReference>
<dbReference type="Proteomes" id="UP000593576">
    <property type="component" value="Unassembled WGS sequence"/>
</dbReference>
<dbReference type="InterPro" id="IPR050117">
    <property type="entry name" value="MAPK"/>
</dbReference>
<dbReference type="Gene3D" id="3.30.200.20">
    <property type="entry name" value="Phosphorylase Kinase, domain 1"/>
    <property type="match status" value="1"/>
</dbReference>
<gene>
    <name evidence="3" type="ORF">Goshw_007087</name>
</gene>
<evidence type="ECO:0000256" key="1">
    <source>
        <dbReference type="ARBA" id="ARBA00022741"/>
    </source>
</evidence>
<proteinExistence type="predicted"/>
<dbReference type="OrthoDB" id="192887at2759"/>
<organism evidence="3 4">
    <name type="scientific">Gossypium schwendimanii</name>
    <name type="common">Cotton</name>
    <dbReference type="NCBI Taxonomy" id="34291"/>
    <lineage>
        <taxon>Eukaryota</taxon>
        <taxon>Viridiplantae</taxon>
        <taxon>Streptophyta</taxon>
        <taxon>Embryophyta</taxon>
        <taxon>Tracheophyta</taxon>
        <taxon>Spermatophyta</taxon>
        <taxon>Magnoliopsida</taxon>
        <taxon>eudicotyledons</taxon>
        <taxon>Gunneridae</taxon>
        <taxon>Pentapetalae</taxon>
        <taxon>rosids</taxon>
        <taxon>malvids</taxon>
        <taxon>Malvales</taxon>
        <taxon>Malvaceae</taxon>
        <taxon>Malvoideae</taxon>
        <taxon>Gossypium</taxon>
    </lineage>
</organism>
<dbReference type="InterPro" id="IPR011009">
    <property type="entry name" value="Kinase-like_dom_sf"/>
</dbReference>
<dbReference type="SUPFAM" id="SSF56112">
    <property type="entry name" value="Protein kinase-like (PK-like)"/>
    <property type="match status" value="1"/>
</dbReference>
<accession>A0A7J9L1C8</accession>
<keyword evidence="1" id="KW-0547">Nucleotide-binding</keyword>
<feature type="non-terminal residue" evidence="3">
    <location>
        <position position="1"/>
    </location>
</feature>
<evidence type="ECO:0000313" key="4">
    <source>
        <dbReference type="Proteomes" id="UP000593576"/>
    </source>
</evidence>
<comment type="caution">
    <text evidence="3">The sequence shown here is derived from an EMBL/GenBank/DDBJ whole genome shotgun (WGS) entry which is preliminary data.</text>
</comment>
<name>A0A7J9L1C8_GOSSC</name>
<dbReference type="Gene3D" id="1.10.510.10">
    <property type="entry name" value="Transferase(Phosphotransferase) domain 1"/>
    <property type="match status" value="1"/>
</dbReference>
<keyword evidence="2" id="KW-0067">ATP-binding</keyword>
<evidence type="ECO:0000313" key="3">
    <source>
        <dbReference type="EMBL" id="MBA0852575.1"/>
    </source>
</evidence>
<reference evidence="3 4" key="1">
    <citation type="journal article" date="2019" name="Genome Biol. Evol.">
        <title>Insights into the evolution of the New World diploid cottons (Gossypium, subgenus Houzingenia) based on genome sequencing.</title>
        <authorList>
            <person name="Grover C.E."/>
            <person name="Arick M.A. 2nd"/>
            <person name="Thrash A."/>
            <person name="Conover J.L."/>
            <person name="Sanders W.S."/>
            <person name="Peterson D.G."/>
            <person name="Frelichowski J.E."/>
            <person name="Scheffler J.A."/>
            <person name="Scheffler B.E."/>
            <person name="Wendel J.F."/>
        </authorList>
    </citation>
    <scope>NUCLEOTIDE SEQUENCE [LARGE SCALE GENOMIC DNA]</scope>
    <source>
        <strain evidence="3">1</strain>
        <tissue evidence="3">Leaf</tissue>
    </source>
</reference>
<protein>
    <recommendedName>
        <fullName evidence="5">Protein kinase domain-containing protein</fullName>
    </recommendedName>
</protein>
<evidence type="ECO:0008006" key="5">
    <source>
        <dbReference type="Google" id="ProtNLM"/>
    </source>
</evidence>
<evidence type="ECO:0000256" key="2">
    <source>
        <dbReference type="ARBA" id="ARBA00022840"/>
    </source>
</evidence>
<dbReference type="EMBL" id="JABFAF010000004">
    <property type="protein sequence ID" value="MBA0852575.1"/>
    <property type="molecule type" value="Genomic_DNA"/>
</dbReference>